<name>A0A4Y8WJX6_9VIBR</name>
<evidence type="ECO:0008006" key="3">
    <source>
        <dbReference type="Google" id="ProtNLM"/>
    </source>
</evidence>
<keyword evidence="2" id="KW-1185">Reference proteome</keyword>
<reference evidence="1 2" key="1">
    <citation type="submission" date="2019-01" db="EMBL/GenBank/DDBJ databases">
        <title>Vibrio BEI176 sp. nov, a marine bacterium isolated from China: eastern marignal seas.</title>
        <authorList>
            <person name="Li B."/>
        </authorList>
    </citation>
    <scope>NUCLEOTIDE SEQUENCE [LARGE SCALE GENOMIC DNA]</scope>
    <source>
        <strain evidence="1 2">BEI176</strain>
    </source>
</reference>
<proteinExistence type="predicted"/>
<dbReference type="AlphaFoldDB" id="A0A4Y8WJX6"/>
<protein>
    <recommendedName>
        <fullName evidence="3">Glycosyl transferase</fullName>
    </recommendedName>
</protein>
<dbReference type="SUPFAM" id="SSF53448">
    <property type="entry name" value="Nucleotide-diphospho-sugar transferases"/>
    <property type="match status" value="1"/>
</dbReference>
<organism evidence="1 2">
    <name type="scientific">Vibrio ouci</name>
    <dbReference type="NCBI Taxonomy" id="2499078"/>
    <lineage>
        <taxon>Bacteria</taxon>
        <taxon>Pseudomonadati</taxon>
        <taxon>Pseudomonadota</taxon>
        <taxon>Gammaproteobacteria</taxon>
        <taxon>Vibrionales</taxon>
        <taxon>Vibrionaceae</taxon>
        <taxon>Vibrio</taxon>
    </lineage>
</organism>
<accession>A0A4Y8WJX6</accession>
<comment type="caution">
    <text evidence="1">The sequence shown here is derived from an EMBL/GenBank/DDBJ whole genome shotgun (WGS) entry which is preliminary data.</text>
</comment>
<dbReference type="RefSeq" id="WP_134834205.1">
    <property type="nucleotide sequence ID" value="NZ_SATR01000003.1"/>
</dbReference>
<dbReference type="Proteomes" id="UP000297753">
    <property type="component" value="Unassembled WGS sequence"/>
</dbReference>
<evidence type="ECO:0000313" key="1">
    <source>
        <dbReference type="EMBL" id="TFH92976.1"/>
    </source>
</evidence>
<gene>
    <name evidence="1" type="ORF">ELS82_03210</name>
</gene>
<sequence>MTRTAKKYLAFVIYGNDKTYYQGARFCILSFLANWQGNESSRPEVVVLAEETEHFSGLPIHLFPINAEQKREWSLNNTYHFRIKNRGLKYIGEQLELEQEDKLLFLDTDTYFEQSTNIYFDSILAEQSLMFFPEVAINSLPETNEYAVILNKIFDLEDGSTYSVNDKSTMWASAVIGITGAQLKAFDYADQLIKALRNGGCKAHTLEQFALSEALSREVTLVPSKEWLKHYSTSGRKDWGRKVLESFFVSHGNKPFEEQIKLAKDVSFTRPLFEVIRGHIYKKKKKLRKLFGLKEE</sequence>
<dbReference type="Gene3D" id="3.90.550.10">
    <property type="entry name" value="Spore Coat Polysaccharide Biosynthesis Protein SpsA, Chain A"/>
    <property type="match status" value="1"/>
</dbReference>
<dbReference type="EMBL" id="SATR01000003">
    <property type="protein sequence ID" value="TFH92976.1"/>
    <property type="molecule type" value="Genomic_DNA"/>
</dbReference>
<dbReference type="OrthoDB" id="850028at2"/>
<evidence type="ECO:0000313" key="2">
    <source>
        <dbReference type="Proteomes" id="UP000297753"/>
    </source>
</evidence>
<dbReference type="InterPro" id="IPR029044">
    <property type="entry name" value="Nucleotide-diphossugar_trans"/>
</dbReference>